<dbReference type="GO" id="GO:0003910">
    <property type="term" value="F:DNA ligase (ATP) activity"/>
    <property type="evidence" value="ECO:0007669"/>
    <property type="project" value="UniProtKB-EC"/>
</dbReference>
<proteinExistence type="inferred from homology"/>
<dbReference type="InterPro" id="IPR012309">
    <property type="entry name" value="DNA_ligase_ATP-dep_C"/>
</dbReference>
<protein>
    <recommendedName>
        <fullName evidence="2">DNA ligase (ATP)</fullName>
        <ecNumber evidence="2">6.5.1.1</ecNumber>
    </recommendedName>
</protein>
<dbReference type="InterPro" id="IPR012340">
    <property type="entry name" value="NA-bd_OB-fold"/>
</dbReference>
<dbReference type="Pfam" id="PF04679">
    <property type="entry name" value="DNA_ligase_A_C"/>
    <property type="match status" value="1"/>
</dbReference>
<accession>A0AAW7R0C9</accession>
<reference evidence="8 9" key="1">
    <citation type="submission" date="2021-03" db="EMBL/GenBank/DDBJ databases">
        <title>Pseudidiomarina terrestris, a new bacterium isolated from saline soil.</title>
        <authorList>
            <person name="Galisteo C."/>
            <person name="De La Haba R."/>
            <person name="Sanchez-Porro C."/>
            <person name="Ventosa A."/>
        </authorList>
    </citation>
    <scope>NUCLEOTIDE SEQUENCE [LARGE SCALE GENOMIC DNA]</scope>
    <source>
        <strain evidence="6 9">1APP75-32.1</strain>
        <strain evidence="8">1APR75-15</strain>
        <strain evidence="7">1ASR75-15</strain>
    </source>
</reference>
<dbReference type="PANTHER" id="PTHR45674">
    <property type="entry name" value="DNA LIGASE 1/3 FAMILY MEMBER"/>
    <property type="match status" value="1"/>
</dbReference>
<dbReference type="GO" id="GO:0005524">
    <property type="term" value="F:ATP binding"/>
    <property type="evidence" value="ECO:0007669"/>
    <property type="project" value="InterPro"/>
</dbReference>
<comment type="catalytic activity">
    <reaction evidence="4">
        <text>ATP + (deoxyribonucleotide)n-3'-hydroxyl + 5'-phospho-(deoxyribonucleotide)m = (deoxyribonucleotide)n+m + AMP + diphosphate.</text>
        <dbReference type="EC" id="6.5.1.1"/>
    </reaction>
</comment>
<comment type="caution">
    <text evidence="6">The sequence shown here is derived from an EMBL/GenBank/DDBJ whole genome shotgun (WGS) entry which is preliminary data.</text>
</comment>
<evidence type="ECO:0000313" key="6">
    <source>
        <dbReference type="EMBL" id="MDN7125474.1"/>
    </source>
</evidence>
<keyword evidence="3 6" id="KW-0436">Ligase</keyword>
<evidence type="ECO:0000313" key="9">
    <source>
        <dbReference type="Proteomes" id="UP001169492"/>
    </source>
</evidence>
<evidence type="ECO:0000256" key="2">
    <source>
        <dbReference type="ARBA" id="ARBA00012727"/>
    </source>
</evidence>
<evidence type="ECO:0000256" key="4">
    <source>
        <dbReference type="ARBA" id="ARBA00034003"/>
    </source>
</evidence>
<dbReference type="AlphaFoldDB" id="A0AAW7R0C9"/>
<dbReference type="EMBL" id="JAGGJB010000006">
    <property type="protein sequence ID" value="MDN7125474.1"/>
    <property type="molecule type" value="Genomic_DNA"/>
</dbReference>
<dbReference type="Pfam" id="PF01068">
    <property type="entry name" value="DNA_ligase_A_M"/>
    <property type="match status" value="1"/>
</dbReference>
<dbReference type="EC" id="6.5.1.1" evidence="2"/>
<dbReference type="InterPro" id="IPR050191">
    <property type="entry name" value="ATP-dep_DNA_ligase"/>
</dbReference>
<dbReference type="Gene3D" id="3.30.1490.70">
    <property type="match status" value="1"/>
</dbReference>
<dbReference type="EMBL" id="JAGGJC010000004">
    <property type="protein sequence ID" value="MDN7130232.1"/>
    <property type="molecule type" value="Genomic_DNA"/>
</dbReference>
<dbReference type="Gene3D" id="3.30.470.30">
    <property type="entry name" value="DNA ligase/mRNA capping enzyme"/>
    <property type="match status" value="1"/>
</dbReference>
<dbReference type="CDD" id="cd07906">
    <property type="entry name" value="Adenylation_DNA_ligase_LigD_LigC"/>
    <property type="match status" value="1"/>
</dbReference>
<feature type="domain" description="ATP-dependent DNA ligase family profile" evidence="5">
    <location>
        <begin position="124"/>
        <end position="214"/>
    </location>
</feature>
<comment type="similarity">
    <text evidence="1">Belongs to the ATP-dependent DNA ligase family.</text>
</comment>
<evidence type="ECO:0000259" key="5">
    <source>
        <dbReference type="PROSITE" id="PS50160"/>
    </source>
</evidence>
<sequence>MTDFIQHLDEDDREQANEQAMPDWLAPMLAKLTHDHFADDAWVYERKLDGERILAYVDTQGQVKLCSRNKKCLNTSYPELVEALQQQAPRGAIFDGEVVALNAEGVSDFQQLQGRMNVSSEEEARNSDVRVYYYLFDCLYLDGHNLTKCSLRGRKKLLRSALQWDDPLRFTAHRNGDGINYYKEACERGWEGLIAKLASSRYVHSRSPHWLKFKCLMQQEFVICGFTAPSGERIGFGALLLGFYRDDKLVYAGDVGTGFDDETLTRLHEKLQSLSRKTSPYDENSPTGEAITFVRPELVCEVAFSEWTADDKLRHPRFQGLRRDKHATDVHKEDTEQVADL</sequence>
<dbReference type="PROSITE" id="PS50160">
    <property type="entry name" value="DNA_LIGASE_A3"/>
    <property type="match status" value="1"/>
</dbReference>
<dbReference type="Proteomes" id="UP001169491">
    <property type="component" value="Unassembled WGS sequence"/>
</dbReference>
<dbReference type="SUPFAM" id="SSF50249">
    <property type="entry name" value="Nucleic acid-binding proteins"/>
    <property type="match status" value="1"/>
</dbReference>
<dbReference type="CDD" id="cd07971">
    <property type="entry name" value="OBF_DNA_ligase_LigD"/>
    <property type="match status" value="1"/>
</dbReference>
<dbReference type="PANTHER" id="PTHR45674:SF4">
    <property type="entry name" value="DNA LIGASE 1"/>
    <property type="match status" value="1"/>
</dbReference>
<evidence type="ECO:0000313" key="7">
    <source>
        <dbReference type="EMBL" id="MDN7130232.1"/>
    </source>
</evidence>
<dbReference type="SUPFAM" id="SSF56091">
    <property type="entry name" value="DNA ligase/mRNA capping enzyme, catalytic domain"/>
    <property type="match status" value="1"/>
</dbReference>
<evidence type="ECO:0000256" key="1">
    <source>
        <dbReference type="ARBA" id="ARBA00007572"/>
    </source>
</evidence>
<evidence type="ECO:0000313" key="8">
    <source>
        <dbReference type="Proteomes" id="UP001169491"/>
    </source>
</evidence>
<evidence type="ECO:0000256" key="3">
    <source>
        <dbReference type="ARBA" id="ARBA00022598"/>
    </source>
</evidence>
<dbReference type="Gene3D" id="2.40.50.140">
    <property type="entry name" value="Nucleic acid-binding proteins"/>
    <property type="match status" value="1"/>
</dbReference>
<dbReference type="InterPro" id="IPR012310">
    <property type="entry name" value="DNA_ligase_ATP-dep_cent"/>
</dbReference>
<dbReference type="NCBIfam" id="TIGR02779">
    <property type="entry name" value="NHEJ_ligase_lig"/>
    <property type="match status" value="1"/>
</dbReference>
<organism evidence="6 9">
    <name type="scientific">Pseudidiomarina terrestris</name>
    <dbReference type="NCBI Taxonomy" id="2820060"/>
    <lineage>
        <taxon>Bacteria</taxon>
        <taxon>Pseudomonadati</taxon>
        <taxon>Pseudomonadota</taxon>
        <taxon>Gammaproteobacteria</taxon>
        <taxon>Alteromonadales</taxon>
        <taxon>Idiomarinaceae</taxon>
        <taxon>Pseudidiomarina</taxon>
    </lineage>
</organism>
<name>A0AAW7R0C9_9GAMM</name>
<dbReference type="GO" id="GO:0006281">
    <property type="term" value="P:DNA repair"/>
    <property type="evidence" value="ECO:0007669"/>
    <property type="project" value="InterPro"/>
</dbReference>
<dbReference type="InterPro" id="IPR014146">
    <property type="entry name" value="LigD_ligase_dom"/>
</dbReference>
<dbReference type="RefSeq" id="WP_301721045.1">
    <property type="nucleotide sequence ID" value="NZ_JAGGJB010000006.1"/>
</dbReference>
<gene>
    <name evidence="6" type="primary">ligD</name>
    <name evidence="6" type="ORF">J6I90_11320</name>
    <name evidence="7" type="ORF">J6I92_10135</name>
</gene>
<dbReference type="GO" id="GO:0006310">
    <property type="term" value="P:DNA recombination"/>
    <property type="evidence" value="ECO:0007669"/>
    <property type="project" value="InterPro"/>
</dbReference>
<keyword evidence="8" id="KW-1185">Reference proteome</keyword>
<dbReference type="Proteomes" id="UP001169492">
    <property type="component" value="Unassembled WGS sequence"/>
</dbReference>